<dbReference type="Proteomes" id="UP000684084">
    <property type="component" value="Unassembled WGS sequence"/>
</dbReference>
<dbReference type="AlphaFoldDB" id="A0A915YX79"/>
<gene>
    <name evidence="2" type="ORF">CHRIB12_LOCUS4790</name>
</gene>
<evidence type="ECO:0000313" key="3">
    <source>
        <dbReference type="Proteomes" id="UP000684084"/>
    </source>
</evidence>
<organism evidence="2 3">
    <name type="scientific">Rhizophagus irregularis</name>
    <dbReference type="NCBI Taxonomy" id="588596"/>
    <lineage>
        <taxon>Eukaryota</taxon>
        <taxon>Fungi</taxon>
        <taxon>Fungi incertae sedis</taxon>
        <taxon>Mucoromycota</taxon>
        <taxon>Glomeromycotina</taxon>
        <taxon>Glomeromycetes</taxon>
        <taxon>Glomerales</taxon>
        <taxon>Glomeraceae</taxon>
        <taxon>Rhizophagus</taxon>
    </lineage>
</organism>
<dbReference type="OrthoDB" id="10274296at2759"/>
<keyword evidence="1" id="KW-0812">Transmembrane</keyword>
<protein>
    <submittedName>
        <fullName evidence="2">Uncharacterized protein</fullName>
    </submittedName>
</protein>
<name>A0A915YX79_9GLOM</name>
<dbReference type="EMBL" id="CAGKOT010000007">
    <property type="protein sequence ID" value="CAB5349710.1"/>
    <property type="molecule type" value="Genomic_DNA"/>
</dbReference>
<keyword evidence="1" id="KW-0472">Membrane</keyword>
<evidence type="ECO:0000256" key="1">
    <source>
        <dbReference type="SAM" id="Phobius"/>
    </source>
</evidence>
<comment type="caution">
    <text evidence="2">The sequence shown here is derived from an EMBL/GenBank/DDBJ whole genome shotgun (WGS) entry which is preliminary data.</text>
</comment>
<reference evidence="2" key="1">
    <citation type="submission" date="2020-05" db="EMBL/GenBank/DDBJ databases">
        <authorList>
            <person name="Rincon C."/>
            <person name="Sanders R I."/>
            <person name="Robbins C."/>
            <person name="Chaturvedi A."/>
        </authorList>
    </citation>
    <scope>NUCLEOTIDE SEQUENCE</scope>
    <source>
        <strain evidence="2">CHB12</strain>
    </source>
</reference>
<dbReference type="VEuPathDB" id="FungiDB:RhiirFUN_022885"/>
<sequence length="119" mass="13865">MYLELHWLGSSRTFGYSSNILLYCYFFIFTGIVRGHRGVARSVCLGEALQGRLLVDWTFFSKTIFASKQILLFMNLKRHELIFLCTSQLLLVESLDVRTEACRDVINLKAYSKLFKNLR</sequence>
<proteinExistence type="predicted"/>
<accession>A0A915YX79</accession>
<evidence type="ECO:0000313" key="2">
    <source>
        <dbReference type="EMBL" id="CAB5349710.1"/>
    </source>
</evidence>
<feature type="transmembrane region" description="Helical" evidence="1">
    <location>
        <begin position="14"/>
        <end position="33"/>
    </location>
</feature>
<keyword evidence="1" id="KW-1133">Transmembrane helix</keyword>